<keyword evidence="2" id="KW-0732">Signal</keyword>
<keyword evidence="1" id="KW-0472">Membrane</keyword>
<evidence type="ECO:0000256" key="2">
    <source>
        <dbReference type="SAM" id="SignalP"/>
    </source>
</evidence>
<dbReference type="InParanoid" id="S7WDT9"/>
<keyword evidence="1" id="KW-1133">Transmembrane helix</keyword>
<sequence>MKNIIIFVLFFPFRFSALSETKEYFTERVELITANNSLNNLIEIMMNISYNIENDYLNGYDKDKLKTIKDNLADTATNYGPGLKSVFGSLLGIEYGAFLSNQDYKDLQEIVTFLSDKLLRKVSDCENFKFIKEELNVKNKLLGYRLLHKINYIYENIENLENNEIVEVYYNIVCSYTMIKNANRVMKIYTYIFATLISLVFATITIKNFKKK</sequence>
<protein>
    <recommendedName>
        <fullName evidence="5">Spore wall protein</fullName>
    </recommendedName>
</protein>
<dbReference type="EMBL" id="ATCN01000066">
    <property type="protein sequence ID" value="EPR79942.1"/>
    <property type="molecule type" value="Genomic_DNA"/>
</dbReference>
<dbReference type="VEuPathDB" id="MicrosporidiaDB:SLOPH_2588"/>
<dbReference type="HOGENOM" id="CLU_1300398_0_0_1"/>
<evidence type="ECO:0000313" key="4">
    <source>
        <dbReference type="Proteomes" id="UP000014978"/>
    </source>
</evidence>
<feature type="transmembrane region" description="Helical" evidence="1">
    <location>
        <begin position="188"/>
        <end position="206"/>
    </location>
</feature>
<name>S7WDT9_SPRLO</name>
<keyword evidence="1" id="KW-0812">Transmembrane</keyword>
<dbReference type="Proteomes" id="UP000014978">
    <property type="component" value="Unassembled WGS sequence"/>
</dbReference>
<gene>
    <name evidence="3" type="ORF">SLOPH_2588</name>
</gene>
<evidence type="ECO:0008006" key="5">
    <source>
        <dbReference type="Google" id="ProtNLM"/>
    </source>
</evidence>
<evidence type="ECO:0000313" key="3">
    <source>
        <dbReference type="EMBL" id="EPR79942.1"/>
    </source>
</evidence>
<evidence type="ECO:0000256" key="1">
    <source>
        <dbReference type="SAM" id="Phobius"/>
    </source>
</evidence>
<organism evidence="3 4">
    <name type="scientific">Spraguea lophii (strain 42_110)</name>
    <name type="common">Microsporidian parasite</name>
    <dbReference type="NCBI Taxonomy" id="1358809"/>
    <lineage>
        <taxon>Eukaryota</taxon>
        <taxon>Fungi</taxon>
        <taxon>Fungi incertae sedis</taxon>
        <taxon>Microsporidia</taxon>
        <taxon>Spragueidae</taxon>
        <taxon>Spraguea</taxon>
    </lineage>
</organism>
<accession>S7WDT9</accession>
<dbReference type="AlphaFoldDB" id="S7WDT9"/>
<feature type="signal peptide" evidence="2">
    <location>
        <begin position="1"/>
        <end position="19"/>
    </location>
</feature>
<keyword evidence="4" id="KW-1185">Reference proteome</keyword>
<feature type="chain" id="PRO_5004558943" description="Spore wall protein" evidence="2">
    <location>
        <begin position="20"/>
        <end position="212"/>
    </location>
</feature>
<comment type="caution">
    <text evidence="3">The sequence shown here is derived from an EMBL/GenBank/DDBJ whole genome shotgun (WGS) entry which is preliminary data.</text>
</comment>
<reference evidence="4" key="1">
    <citation type="journal article" date="2013" name="PLoS Genet.">
        <title>The genome of Spraguea lophii and the basis of host-microsporidian interactions.</title>
        <authorList>
            <person name="Campbell S.E."/>
            <person name="Williams T.A."/>
            <person name="Yousuf A."/>
            <person name="Soanes D.M."/>
            <person name="Paszkiewicz K.H."/>
            <person name="Williams B.A.P."/>
        </authorList>
    </citation>
    <scope>NUCLEOTIDE SEQUENCE [LARGE SCALE GENOMIC DNA]</scope>
    <source>
        <strain evidence="4">42_110</strain>
    </source>
</reference>
<proteinExistence type="predicted"/>